<dbReference type="AlphaFoldDB" id="A0A8H5MQG2"/>
<dbReference type="EMBL" id="JAAOAO010000558">
    <property type="protein sequence ID" value="KAF5536797.1"/>
    <property type="molecule type" value="Genomic_DNA"/>
</dbReference>
<gene>
    <name evidence="2" type="ORF">FNAPI_11633</name>
</gene>
<proteinExistence type="predicted"/>
<evidence type="ECO:0000313" key="2">
    <source>
        <dbReference type="EMBL" id="KAF5536797.1"/>
    </source>
</evidence>
<protein>
    <submittedName>
        <fullName evidence="2">Uncharacterized protein</fullName>
    </submittedName>
</protein>
<keyword evidence="3" id="KW-1185">Reference proteome</keyword>
<feature type="compositionally biased region" description="Polar residues" evidence="1">
    <location>
        <begin position="105"/>
        <end position="119"/>
    </location>
</feature>
<organism evidence="2 3">
    <name type="scientific">Fusarium napiforme</name>
    <dbReference type="NCBI Taxonomy" id="42672"/>
    <lineage>
        <taxon>Eukaryota</taxon>
        <taxon>Fungi</taxon>
        <taxon>Dikarya</taxon>
        <taxon>Ascomycota</taxon>
        <taxon>Pezizomycotina</taxon>
        <taxon>Sordariomycetes</taxon>
        <taxon>Hypocreomycetidae</taxon>
        <taxon>Hypocreales</taxon>
        <taxon>Nectriaceae</taxon>
        <taxon>Fusarium</taxon>
        <taxon>Fusarium fujikuroi species complex</taxon>
    </lineage>
</organism>
<name>A0A8H5MQG2_9HYPO</name>
<reference evidence="2 3" key="1">
    <citation type="submission" date="2020-05" db="EMBL/GenBank/DDBJ databases">
        <title>Identification and distribution of gene clusters putatively required for synthesis of sphingolipid metabolism inhibitors in phylogenetically diverse species of the filamentous fungus Fusarium.</title>
        <authorList>
            <person name="Kim H.-S."/>
            <person name="Busman M."/>
            <person name="Brown D.W."/>
            <person name="Divon H."/>
            <person name="Uhlig S."/>
            <person name="Proctor R.H."/>
        </authorList>
    </citation>
    <scope>NUCLEOTIDE SEQUENCE [LARGE SCALE GENOMIC DNA]</scope>
    <source>
        <strain evidence="2 3">NRRL 25196</strain>
    </source>
</reference>
<feature type="compositionally biased region" description="Polar residues" evidence="1">
    <location>
        <begin position="83"/>
        <end position="95"/>
    </location>
</feature>
<accession>A0A8H5MQG2</accession>
<evidence type="ECO:0000256" key="1">
    <source>
        <dbReference type="SAM" id="MobiDB-lite"/>
    </source>
</evidence>
<dbReference type="Proteomes" id="UP000574317">
    <property type="component" value="Unassembled WGS sequence"/>
</dbReference>
<feature type="compositionally biased region" description="Basic and acidic residues" evidence="1">
    <location>
        <begin position="8"/>
        <end position="20"/>
    </location>
</feature>
<evidence type="ECO:0000313" key="3">
    <source>
        <dbReference type="Proteomes" id="UP000574317"/>
    </source>
</evidence>
<comment type="caution">
    <text evidence="2">The sequence shown here is derived from an EMBL/GenBank/DDBJ whole genome shotgun (WGS) entry which is preliminary data.</text>
</comment>
<feature type="region of interest" description="Disordered" evidence="1">
    <location>
        <begin position="1"/>
        <end position="155"/>
    </location>
</feature>
<sequence length="155" mass="17016">MQSPRKRQASEDTGCPKERQSPSPSPHKITSRGGNNSPEPAHSVRGSISSPAAAPTPDVVAHPTVDQETHSAGLDQNPPVSPKIQSEDPSYPSGQDQEKKPDQKPTLSYSEALQLNQSSKKQDWIPAKSKKQSKDETSNWETDLDFSKYENSLPW</sequence>